<feature type="compositionally biased region" description="Polar residues" evidence="1">
    <location>
        <begin position="10"/>
        <end position="22"/>
    </location>
</feature>
<gene>
    <name evidence="2" type="ORF">SAMN04487884_1036</name>
</gene>
<dbReference type="Proteomes" id="UP000182584">
    <property type="component" value="Unassembled WGS sequence"/>
</dbReference>
<name>A0A1H9M9P7_BUTFI</name>
<organism evidence="2 3">
    <name type="scientific">Butyrivibrio fibrisolvens</name>
    <dbReference type="NCBI Taxonomy" id="831"/>
    <lineage>
        <taxon>Bacteria</taxon>
        <taxon>Bacillati</taxon>
        <taxon>Bacillota</taxon>
        <taxon>Clostridia</taxon>
        <taxon>Lachnospirales</taxon>
        <taxon>Lachnospiraceae</taxon>
        <taxon>Butyrivibrio</taxon>
    </lineage>
</organism>
<feature type="region of interest" description="Disordered" evidence="1">
    <location>
        <begin position="1"/>
        <end position="54"/>
    </location>
</feature>
<protein>
    <submittedName>
        <fullName evidence="2">Uncharacterized protein</fullName>
    </submittedName>
</protein>
<accession>A0A1H9M9P7</accession>
<evidence type="ECO:0000256" key="1">
    <source>
        <dbReference type="SAM" id="MobiDB-lite"/>
    </source>
</evidence>
<evidence type="ECO:0000313" key="3">
    <source>
        <dbReference type="Proteomes" id="UP000182584"/>
    </source>
</evidence>
<sequence length="252" mass="28879">MGCTNKDSELIQNENVQSTENATDIDKDSSTSVEDSSISDKDEEAEVSEDNEQPYEQLVESLGIEKYQYPDGFEVDKNLEKLLENMAISYKQYSSDDDIPVEEEKHFIHNFCQNSWFCYDYIFDSLSTSKGIINKQQIEYIQYSFSGQYREFQSIDDNYVVDINKCSSGFNYAELTSYELISEDEEIVLKAYFDISGNSSEEADITLIKNEYSCFDGYSVKSFSVIDDVAKGCSRASFVVDLYNDGNRVKRV</sequence>
<evidence type="ECO:0000313" key="2">
    <source>
        <dbReference type="EMBL" id="SER20177.1"/>
    </source>
</evidence>
<proteinExistence type="predicted"/>
<dbReference type="EMBL" id="FOGJ01000003">
    <property type="protein sequence ID" value="SER20177.1"/>
    <property type="molecule type" value="Genomic_DNA"/>
</dbReference>
<feature type="compositionally biased region" description="Acidic residues" evidence="1">
    <location>
        <begin position="41"/>
        <end position="53"/>
    </location>
</feature>
<dbReference type="AlphaFoldDB" id="A0A1H9M9P7"/>
<reference evidence="2 3" key="1">
    <citation type="submission" date="2016-10" db="EMBL/GenBank/DDBJ databases">
        <authorList>
            <person name="de Groot N.N."/>
        </authorList>
    </citation>
    <scope>NUCLEOTIDE SEQUENCE [LARGE SCALE GENOMIC DNA]</scope>
    <source>
        <strain evidence="2 3">AR40</strain>
    </source>
</reference>